<evidence type="ECO:0000259" key="15">
    <source>
        <dbReference type="PROSITE" id="PS51019"/>
    </source>
</evidence>
<keyword evidence="12" id="KW-0732">Signal</keyword>
<evidence type="ECO:0000256" key="3">
    <source>
        <dbReference type="ARBA" id="ARBA00009195"/>
    </source>
</evidence>
<dbReference type="PROSITE" id="PS51019">
    <property type="entry name" value="REELIN"/>
    <property type="match status" value="1"/>
</dbReference>
<dbReference type="PANTHER" id="PTHR46902:SF1">
    <property type="entry name" value="DOMON DOMAIN-CONTAINING PROTEIN FRRS1L"/>
    <property type="match status" value="1"/>
</dbReference>
<dbReference type="CDD" id="cd09628">
    <property type="entry name" value="DOMON_SDR_2_like"/>
    <property type="match status" value="1"/>
</dbReference>
<evidence type="ECO:0000256" key="2">
    <source>
        <dbReference type="ARBA" id="ARBA00004141"/>
    </source>
</evidence>
<feature type="domain" description="DOMON" evidence="13">
    <location>
        <begin position="221"/>
        <end position="347"/>
    </location>
</feature>
<dbReference type="Pfam" id="PF03351">
    <property type="entry name" value="DOMON"/>
    <property type="match status" value="1"/>
</dbReference>
<evidence type="ECO:0000259" key="13">
    <source>
        <dbReference type="PROSITE" id="PS50836"/>
    </source>
</evidence>
<evidence type="ECO:0000256" key="5">
    <source>
        <dbReference type="ARBA" id="ARBA00022692"/>
    </source>
</evidence>
<dbReference type="InterPro" id="IPR005018">
    <property type="entry name" value="DOMON_domain"/>
</dbReference>
<dbReference type="Proteomes" id="UP001634394">
    <property type="component" value="Unassembled WGS sequence"/>
</dbReference>
<sequence length="619" mass="70253">MSLWFIVAILLVAVQVFGTIGINVEDVRCCQCGTMELSVGQDIPKAIMPCPFHIVLPKEAVTYTPGLDVNVNLISTSSRSFRAFMIQARRTNSTASTIEPIGHFIPLENRDQYEQQCTSPTGLGTALVYIGTKPLTQVRLAWQPPQTPEGHIEFRATFVENEKNVWVKEKSARALYDPTRPYQTRKNWLNIIPPIDPIQVSGCGSDKGCYREPANCPELECEYLFTWSERGNVINFEMSAITDGFNDRYFAVGFSKDIYMGEDLVIACVHNASTGYTEIYQAYNENEGKRNRLLNNPKAGIINSTAEGSYNNGRLRCRFSREIAPNDEEVGSFPLTDESFHIFMARGYAPNGHIKRHGLNVGHLPIASPYKVSLKSNEDVSGRARYHLVKAHGCIMLLAWVFFAPIGLIWMKYYTTMWPNSRLCGQRYWVVSHFSCTAMVVLLVIISIICIFVEVGGYSQFPELPQKAHPILGLIVFCCVLLIPIIGLFRCPEGTCCRIIMNWIYWLLWTVAFCLAIPNLFIGLDFGKANTPWWATWIICIYFIFNLVCEIILEVHQCCTHKKNKEIRKKYELMKKENPKSNIPEPWPAGRIFKRNVLITHFIVTLIVTIIMVIVLAVV</sequence>
<dbReference type="AlphaFoldDB" id="A0ABD3W6K2"/>
<evidence type="ECO:0000256" key="9">
    <source>
        <dbReference type="ARBA" id="ARBA00023136"/>
    </source>
</evidence>
<dbReference type="EMBL" id="JBJQND010000008">
    <property type="protein sequence ID" value="KAL3869159.1"/>
    <property type="molecule type" value="Genomic_DNA"/>
</dbReference>
<comment type="subcellular location">
    <subcellularLocation>
        <location evidence="2">Membrane</location>
        <topology evidence="2">Multi-pass membrane protein</topology>
    </subcellularLocation>
</comment>
<keyword evidence="17" id="KW-1185">Reference proteome</keyword>
<evidence type="ECO:0008006" key="18">
    <source>
        <dbReference type="Google" id="ProtNLM"/>
    </source>
</evidence>
<feature type="transmembrane region" description="Helical" evidence="11">
    <location>
        <begin position="471"/>
        <end position="491"/>
    </location>
</feature>
<dbReference type="InterPro" id="IPR042789">
    <property type="entry name" value="FRRS1L"/>
</dbReference>
<comment type="caution">
    <text evidence="16">The sequence shown here is derived from an EMBL/GenBank/DDBJ whole genome shotgun (WGS) entry which is preliminary data.</text>
</comment>
<keyword evidence="8" id="KW-0408">Iron</keyword>
<feature type="transmembrane region" description="Helical" evidence="11">
    <location>
        <begin position="395"/>
        <end position="415"/>
    </location>
</feature>
<keyword evidence="9 11" id="KW-0472">Membrane</keyword>
<feature type="signal peptide" evidence="12">
    <location>
        <begin position="1"/>
        <end position="21"/>
    </location>
</feature>
<keyword evidence="5 11" id="KW-0812">Transmembrane</keyword>
<evidence type="ECO:0000256" key="11">
    <source>
        <dbReference type="SAM" id="Phobius"/>
    </source>
</evidence>
<dbReference type="InterPro" id="IPR023298">
    <property type="entry name" value="ATPase_P-typ_TM_dom_sf"/>
</dbReference>
<accession>A0ABD3W6K2</accession>
<dbReference type="Pfam" id="PF02014">
    <property type="entry name" value="Reeler"/>
    <property type="match status" value="1"/>
</dbReference>
<evidence type="ECO:0000313" key="17">
    <source>
        <dbReference type="Proteomes" id="UP001634394"/>
    </source>
</evidence>
<protein>
    <recommendedName>
        <fullName evidence="18">Ferric-chelate reductase 1</fullName>
    </recommendedName>
</protein>
<feature type="chain" id="PRO_5044725181" description="Ferric-chelate reductase 1" evidence="12">
    <location>
        <begin position="22"/>
        <end position="619"/>
    </location>
</feature>
<evidence type="ECO:0000256" key="4">
    <source>
        <dbReference type="ARBA" id="ARBA00022448"/>
    </source>
</evidence>
<dbReference type="CDD" id="cd08760">
    <property type="entry name" value="Cyt_b561_FRRS1_like"/>
    <property type="match status" value="1"/>
</dbReference>
<dbReference type="PANTHER" id="PTHR46902">
    <property type="entry name" value="DOMON DOMAIN-CONTAINING PROTEIN FRRS1L"/>
    <property type="match status" value="1"/>
</dbReference>
<name>A0ABD3W6K2_SINWO</name>
<evidence type="ECO:0000256" key="8">
    <source>
        <dbReference type="ARBA" id="ARBA00023004"/>
    </source>
</evidence>
<dbReference type="InterPro" id="IPR006593">
    <property type="entry name" value="Cyt_b561/ferric_Rdtase_TM"/>
</dbReference>
<keyword evidence="10" id="KW-0325">Glycoprotein</keyword>
<evidence type="ECO:0000259" key="14">
    <source>
        <dbReference type="PROSITE" id="PS50939"/>
    </source>
</evidence>
<keyword evidence="7 11" id="KW-1133">Transmembrane helix</keyword>
<feature type="transmembrane region" description="Helical" evidence="11">
    <location>
        <begin position="436"/>
        <end position="459"/>
    </location>
</feature>
<keyword evidence="6" id="KW-0249">Electron transport</keyword>
<dbReference type="InterPro" id="IPR042307">
    <property type="entry name" value="Reeler_sf"/>
</dbReference>
<dbReference type="SMART" id="SM00665">
    <property type="entry name" value="B561"/>
    <property type="match status" value="1"/>
</dbReference>
<proteinExistence type="inferred from homology"/>
<keyword evidence="4" id="KW-0813">Transport</keyword>
<dbReference type="InterPro" id="IPR002861">
    <property type="entry name" value="Reeler_dom"/>
</dbReference>
<evidence type="ECO:0000256" key="10">
    <source>
        <dbReference type="ARBA" id="ARBA00023180"/>
    </source>
</evidence>
<dbReference type="PROSITE" id="PS50939">
    <property type="entry name" value="CYTOCHROME_B561"/>
    <property type="match status" value="1"/>
</dbReference>
<dbReference type="GO" id="GO:0016020">
    <property type="term" value="C:membrane"/>
    <property type="evidence" value="ECO:0007669"/>
    <property type="project" value="UniProtKB-SubCell"/>
</dbReference>
<feature type="transmembrane region" description="Helical" evidence="11">
    <location>
        <begin position="534"/>
        <end position="553"/>
    </location>
</feature>
<feature type="transmembrane region" description="Helical" evidence="11">
    <location>
        <begin position="503"/>
        <end position="522"/>
    </location>
</feature>
<dbReference type="SMART" id="SM00664">
    <property type="entry name" value="DoH"/>
    <property type="match status" value="1"/>
</dbReference>
<comment type="similarity">
    <text evidence="3">Belongs to the FRRS1 family.</text>
</comment>
<evidence type="ECO:0000256" key="7">
    <source>
        <dbReference type="ARBA" id="ARBA00022989"/>
    </source>
</evidence>
<dbReference type="PROSITE" id="PS50836">
    <property type="entry name" value="DOMON"/>
    <property type="match status" value="1"/>
</dbReference>
<dbReference type="Gene3D" id="1.20.120.1770">
    <property type="match status" value="1"/>
</dbReference>
<evidence type="ECO:0000256" key="1">
    <source>
        <dbReference type="ARBA" id="ARBA00001970"/>
    </source>
</evidence>
<organism evidence="16 17">
    <name type="scientific">Sinanodonta woodiana</name>
    <name type="common">Chinese pond mussel</name>
    <name type="synonym">Anodonta woodiana</name>
    <dbReference type="NCBI Taxonomy" id="1069815"/>
    <lineage>
        <taxon>Eukaryota</taxon>
        <taxon>Metazoa</taxon>
        <taxon>Spiralia</taxon>
        <taxon>Lophotrochozoa</taxon>
        <taxon>Mollusca</taxon>
        <taxon>Bivalvia</taxon>
        <taxon>Autobranchia</taxon>
        <taxon>Heteroconchia</taxon>
        <taxon>Palaeoheterodonta</taxon>
        <taxon>Unionida</taxon>
        <taxon>Unionoidea</taxon>
        <taxon>Unionidae</taxon>
        <taxon>Unioninae</taxon>
        <taxon>Sinanodonta</taxon>
    </lineage>
</organism>
<dbReference type="CDD" id="cd08544">
    <property type="entry name" value="Reeler"/>
    <property type="match status" value="1"/>
</dbReference>
<evidence type="ECO:0000256" key="12">
    <source>
        <dbReference type="SAM" id="SignalP"/>
    </source>
</evidence>
<feature type="transmembrane region" description="Helical" evidence="11">
    <location>
        <begin position="597"/>
        <end position="618"/>
    </location>
</feature>
<dbReference type="EMBL" id="JBJQND010000008">
    <property type="protein sequence ID" value="KAL3869160.1"/>
    <property type="molecule type" value="Genomic_DNA"/>
</dbReference>
<reference evidence="16 17" key="1">
    <citation type="submission" date="2024-11" db="EMBL/GenBank/DDBJ databases">
        <title>Chromosome-level genome assembly of the freshwater bivalve Anodonta woodiana.</title>
        <authorList>
            <person name="Chen X."/>
        </authorList>
    </citation>
    <scope>NUCLEOTIDE SEQUENCE [LARGE SCALE GENOMIC DNA]</scope>
    <source>
        <strain evidence="16">MN2024</strain>
        <tissue evidence="16">Gills</tissue>
    </source>
</reference>
<gene>
    <name evidence="16" type="ORF">ACJMK2_041872</name>
</gene>
<dbReference type="SUPFAM" id="SSF81665">
    <property type="entry name" value="Calcium ATPase, transmembrane domain M"/>
    <property type="match status" value="1"/>
</dbReference>
<feature type="domain" description="Cytochrome b561" evidence="14">
    <location>
        <begin position="355"/>
        <end position="558"/>
    </location>
</feature>
<comment type="cofactor">
    <cofactor evidence="1">
        <name>heme b</name>
        <dbReference type="ChEBI" id="CHEBI:60344"/>
    </cofactor>
</comment>
<dbReference type="Gene3D" id="2.60.40.4060">
    <property type="entry name" value="Reeler domain"/>
    <property type="match status" value="1"/>
</dbReference>
<evidence type="ECO:0000313" key="16">
    <source>
        <dbReference type="EMBL" id="KAL3869160.1"/>
    </source>
</evidence>
<feature type="domain" description="Reelin" evidence="15">
    <location>
        <begin position="17"/>
        <end position="194"/>
    </location>
</feature>
<evidence type="ECO:0000256" key="6">
    <source>
        <dbReference type="ARBA" id="ARBA00022982"/>
    </source>
</evidence>